<name>X1IT39_9ZZZZ</name>
<gene>
    <name evidence="1" type="ORF">S03H2_29044</name>
</gene>
<evidence type="ECO:0000313" key="1">
    <source>
        <dbReference type="EMBL" id="GAH60693.1"/>
    </source>
</evidence>
<accession>X1IT39</accession>
<sequence>MKNSKLDILIMAGKKNNSAPVRMVSRAIELSTKDTVEKFLKIKEKEKTIDKIVLSTNSEVLINELKGKSIIIEPDEPQKKFHFGKKLKELINKYKIEKLFYMGGGSGVLLKIEDLKNIIKTILDKDNIVNKLNKDRIS</sequence>
<proteinExistence type="predicted"/>
<reference evidence="1" key="1">
    <citation type="journal article" date="2014" name="Front. Microbiol.">
        <title>High frequency of phylogenetically diverse reductive dehalogenase-homologous genes in deep subseafloor sedimentary metagenomes.</title>
        <authorList>
            <person name="Kawai M."/>
            <person name="Futagami T."/>
            <person name="Toyoda A."/>
            <person name="Takaki Y."/>
            <person name="Nishi S."/>
            <person name="Hori S."/>
            <person name="Arai W."/>
            <person name="Tsubouchi T."/>
            <person name="Morono Y."/>
            <person name="Uchiyama I."/>
            <person name="Ito T."/>
            <person name="Fujiyama A."/>
            <person name="Inagaki F."/>
            <person name="Takami H."/>
        </authorList>
    </citation>
    <scope>NUCLEOTIDE SEQUENCE</scope>
    <source>
        <strain evidence="1">Expedition CK06-06</strain>
    </source>
</reference>
<feature type="non-terminal residue" evidence="1">
    <location>
        <position position="138"/>
    </location>
</feature>
<comment type="caution">
    <text evidence="1">The sequence shown here is derived from an EMBL/GenBank/DDBJ whole genome shotgun (WGS) entry which is preliminary data.</text>
</comment>
<organism evidence="1">
    <name type="scientific">marine sediment metagenome</name>
    <dbReference type="NCBI Taxonomy" id="412755"/>
    <lineage>
        <taxon>unclassified sequences</taxon>
        <taxon>metagenomes</taxon>
        <taxon>ecological metagenomes</taxon>
    </lineage>
</organism>
<dbReference type="AlphaFoldDB" id="X1IT39"/>
<protein>
    <submittedName>
        <fullName evidence="1">Uncharacterized protein</fullName>
    </submittedName>
</protein>
<dbReference type="EMBL" id="BARU01017515">
    <property type="protein sequence ID" value="GAH60693.1"/>
    <property type="molecule type" value="Genomic_DNA"/>
</dbReference>